<dbReference type="Proteomes" id="UP001303046">
    <property type="component" value="Unassembled WGS sequence"/>
</dbReference>
<evidence type="ECO:0000256" key="6">
    <source>
        <dbReference type="RuleBase" id="RU368087"/>
    </source>
</evidence>
<evidence type="ECO:0000313" key="8">
    <source>
        <dbReference type="EMBL" id="KAK6739620.1"/>
    </source>
</evidence>
<comment type="subcellular location">
    <subcellularLocation>
        <location evidence="1 6">Mitochondrion</location>
    </subcellularLocation>
</comment>
<evidence type="ECO:0000256" key="5">
    <source>
        <dbReference type="ARBA" id="ARBA00023128"/>
    </source>
</evidence>
<evidence type="ECO:0000256" key="2">
    <source>
        <dbReference type="ARBA" id="ARBA00010901"/>
    </source>
</evidence>
<protein>
    <recommendedName>
        <fullName evidence="6">ATPase inhibitor, mitochondrial</fullName>
    </recommendedName>
</protein>
<dbReference type="PANTHER" id="PTHR48417:SF1">
    <property type="entry name" value="ATP SYNTHASE F1 SUBUNIT EPSILON"/>
    <property type="match status" value="1"/>
</dbReference>
<evidence type="ECO:0000256" key="4">
    <source>
        <dbReference type="ARBA" id="ARBA00023054"/>
    </source>
</evidence>
<dbReference type="InterPro" id="IPR007648">
    <property type="entry name" value="ATPase_inhibitor_mt"/>
</dbReference>
<dbReference type="Pfam" id="PF04568">
    <property type="entry name" value="IATP"/>
    <property type="match status" value="1"/>
</dbReference>
<dbReference type="SUPFAM" id="SSF64602">
    <property type="entry name" value="F1 ATPase inhibitor, IF1, C-terminal domain"/>
    <property type="match status" value="1"/>
</dbReference>
<keyword evidence="5 6" id="KW-0496">Mitochondrion</keyword>
<keyword evidence="9" id="KW-1185">Reference proteome</keyword>
<accession>A0ABR1CQB8</accession>
<organism evidence="8 9">
    <name type="scientific">Necator americanus</name>
    <name type="common">Human hookworm</name>
    <dbReference type="NCBI Taxonomy" id="51031"/>
    <lineage>
        <taxon>Eukaryota</taxon>
        <taxon>Metazoa</taxon>
        <taxon>Ecdysozoa</taxon>
        <taxon>Nematoda</taxon>
        <taxon>Chromadorea</taxon>
        <taxon>Rhabditida</taxon>
        <taxon>Rhabditina</taxon>
        <taxon>Rhabditomorpha</taxon>
        <taxon>Strongyloidea</taxon>
        <taxon>Ancylostomatidae</taxon>
        <taxon>Bunostominae</taxon>
        <taxon>Necator</taxon>
    </lineage>
</organism>
<evidence type="ECO:0000256" key="7">
    <source>
        <dbReference type="SAM" id="Coils"/>
    </source>
</evidence>
<dbReference type="EMBL" id="JAVFWL010000003">
    <property type="protein sequence ID" value="KAK6739620.1"/>
    <property type="molecule type" value="Genomic_DNA"/>
</dbReference>
<feature type="coiled-coil region" evidence="7">
    <location>
        <begin position="112"/>
        <end position="157"/>
    </location>
</feature>
<keyword evidence="4 7" id="KW-0175">Coiled coil</keyword>
<sequence length="161" mass="18222">MVSGMVLNNSTFGNVWEAFAINTKISHLVLIYFTYANSLRDLSFASRKHFTFTKMALRLANSGRQAVRVFVRAMSGGYGDGVGKGGGSGGSIRDAGGAFGKMEAAREDEYFYKKQKEQLDELRAHIQQEIEHHEKQVENHKAILERHRKRVKEIEESQKKN</sequence>
<comment type="function">
    <text evidence="6">Thought to be a regulatory component of the ATP-synthesizing complex in the mitochondria.</text>
</comment>
<keyword evidence="3" id="KW-0809">Transit peptide</keyword>
<proteinExistence type="inferred from homology"/>
<comment type="similarity">
    <text evidence="2 6">Belongs to the ATPase inhibitor family.</text>
</comment>
<evidence type="ECO:0000313" key="9">
    <source>
        <dbReference type="Proteomes" id="UP001303046"/>
    </source>
</evidence>
<comment type="caution">
    <text evidence="8">The sequence shown here is derived from an EMBL/GenBank/DDBJ whole genome shotgun (WGS) entry which is preliminary data.</text>
</comment>
<dbReference type="Gene3D" id="1.20.5.500">
    <property type="entry name" value="Single helix bin"/>
    <property type="match status" value="1"/>
</dbReference>
<gene>
    <name evidence="8" type="primary">Necator_chrIII.g9005</name>
    <name evidence="8" type="ORF">RB195_008240</name>
</gene>
<dbReference type="PANTHER" id="PTHR48417">
    <property type="entry name" value="ATP SYNTHASE F1 SUBUNIT EPSILON"/>
    <property type="match status" value="1"/>
</dbReference>
<name>A0ABR1CQB8_NECAM</name>
<reference evidence="8 9" key="1">
    <citation type="submission" date="2023-08" db="EMBL/GenBank/DDBJ databases">
        <title>A Necator americanus chromosomal reference genome.</title>
        <authorList>
            <person name="Ilik V."/>
            <person name="Petrzelkova K.J."/>
            <person name="Pardy F."/>
            <person name="Fuh T."/>
            <person name="Niatou-Singa F.S."/>
            <person name="Gouil Q."/>
            <person name="Baker L."/>
            <person name="Ritchie M.E."/>
            <person name="Jex A.R."/>
            <person name="Gazzola D."/>
            <person name="Li H."/>
            <person name="Toshio Fujiwara R."/>
            <person name="Zhan B."/>
            <person name="Aroian R.V."/>
            <person name="Pafco B."/>
            <person name="Schwarz E.M."/>
        </authorList>
    </citation>
    <scope>NUCLEOTIDE SEQUENCE [LARGE SCALE GENOMIC DNA]</scope>
    <source>
        <strain evidence="8 9">Aroian</strain>
        <tissue evidence="8">Whole animal</tissue>
    </source>
</reference>
<evidence type="ECO:0000256" key="1">
    <source>
        <dbReference type="ARBA" id="ARBA00004173"/>
    </source>
</evidence>
<evidence type="ECO:0000256" key="3">
    <source>
        <dbReference type="ARBA" id="ARBA00022946"/>
    </source>
</evidence>